<name>A0A6G1BJG4_9ORYZ</name>
<sequence length="158" mass="16749">MEGLAAAELPRRFELDEDPVAQAQERQMPQSLLGGASSTTDGLTARKLPHGCKLDEAPEPDLPGGGAGESDPAARVECNRRPLHHAPDSGSSESGSRSHGPWRNWQIGIRSRLPPSPTPSPSSRGLLLGRLLDFCRLTKLVEGNEVGSTGTDNPGNNI</sequence>
<feature type="region of interest" description="Disordered" evidence="1">
    <location>
        <begin position="1"/>
        <end position="124"/>
    </location>
</feature>
<dbReference type="AlphaFoldDB" id="A0A6G1BJG4"/>
<dbReference type="Proteomes" id="UP000479710">
    <property type="component" value="Unassembled WGS sequence"/>
</dbReference>
<evidence type="ECO:0000256" key="1">
    <source>
        <dbReference type="SAM" id="MobiDB-lite"/>
    </source>
</evidence>
<protein>
    <submittedName>
        <fullName evidence="2">Uncharacterized protein</fullName>
    </submittedName>
</protein>
<proteinExistence type="predicted"/>
<accession>A0A6G1BJG4</accession>
<evidence type="ECO:0000313" key="3">
    <source>
        <dbReference type="Proteomes" id="UP000479710"/>
    </source>
</evidence>
<organism evidence="2 3">
    <name type="scientific">Oryza meyeriana var. granulata</name>
    <dbReference type="NCBI Taxonomy" id="110450"/>
    <lineage>
        <taxon>Eukaryota</taxon>
        <taxon>Viridiplantae</taxon>
        <taxon>Streptophyta</taxon>
        <taxon>Embryophyta</taxon>
        <taxon>Tracheophyta</taxon>
        <taxon>Spermatophyta</taxon>
        <taxon>Magnoliopsida</taxon>
        <taxon>Liliopsida</taxon>
        <taxon>Poales</taxon>
        <taxon>Poaceae</taxon>
        <taxon>BOP clade</taxon>
        <taxon>Oryzoideae</taxon>
        <taxon>Oryzeae</taxon>
        <taxon>Oryzinae</taxon>
        <taxon>Oryza</taxon>
        <taxon>Oryza meyeriana</taxon>
    </lineage>
</organism>
<dbReference type="EMBL" id="SPHZ02000012">
    <property type="protein sequence ID" value="KAF0888129.1"/>
    <property type="molecule type" value="Genomic_DNA"/>
</dbReference>
<feature type="compositionally biased region" description="Polar residues" evidence="1">
    <location>
        <begin position="24"/>
        <end position="42"/>
    </location>
</feature>
<comment type="caution">
    <text evidence="2">The sequence shown here is derived from an EMBL/GenBank/DDBJ whole genome shotgun (WGS) entry which is preliminary data.</text>
</comment>
<reference evidence="2 3" key="1">
    <citation type="submission" date="2019-11" db="EMBL/GenBank/DDBJ databases">
        <title>Whole genome sequence of Oryza granulata.</title>
        <authorList>
            <person name="Li W."/>
        </authorList>
    </citation>
    <scope>NUCLEOTIDE SEQUENCE [LARGE SCALE GENOMIC DNA]</scope>
    <source>
        <strain evidence="3">cv. Menghai</strain>
        <tissue evidence="2">Leaf</tissue>
    </source>
</reference>
<keyword evidence="3" id="KW-1185">Reference proteome</keyword>
<evidence type="ECO:0000313" key="2">
    <source>
        <dbReference type="EMBL" id="KAF0888129.1"/>
    </source>
</evidence>
<feature type="compositionally biased region" description="Low complexity" evidence="1">
    <location>
        <begin position="89"/>
        <end position="99"/>
    </location>
</feature>
<gene>
    <name evidence="2" type="ORF">E2562_010832</name>
</gene>